<name>A0A0F9IT60_9ZZZZ</name>
<reference evidence="1" key="1">
    <citation type="journal article" date="2015" name="Nature">
        <title>Complex archaea that bridge the gap between prokaryotes and eukaryotes.</title>
        <authorList>
            <person name="Spang A."/>
            <person name="Saw J.H."/>
            <person name="Jorgensen S.L."/>
            <person name="Zaremba-Niedzwiedzka K."/>
            <person name="Martijn J."/>
            <person name="Lind A.E."/>
            <person name="van Eijk R."/>
            <person name="Schleper C."/>
            <person name="Guy L."/>
            <person name="Ettema T.J."/>
        </authorList>
    </citation>
    <scope>NUCLEOTIDE SEQUENCE</scope>
</reference>
<comment type="caution">
    <text evidence="1">The sequence shown here is derived from an EMBL/GenBank/DDBJ whole genome shotgun (WGS) entry which is preliminary data.</text>
</comment>
<accession>A0A0F9IT60</accession>
<evidence type="ECO:0000313" key="1">
    <source>
        <dbReference type="EMBL" id="KKL96975.1"/>
    </source>
</evidence>
<dbReference type="AlphaFoldDB" id="A0A0F9IT60"/>
<organism evidence="1">
    <name type="scientific">marine sediment metagenome</name>
    <dbReference type="NCBI Taxonomy" id="412755"/>
    <lineage>
        <taxon>unclassified sequences</taxon>
        <taxon>metagenomes</taxon>
        <taxon>ecological metagenomes</taxon>
    </lineage>
</organism>
<sequence length="159" mass="17518">MLVQARLVNDFIGGRLRQDIKLVAFSDRRNIYALTRSLVRGLHLYPDRLGTVTESNEVARAMRAESPKDMVSAKHEVNDHPVLTKSADCSLRQAGVPPQAWHWVLFVVGCSLAARGAKALPSSIRLKRLLAKFALFCIHTSSVQPSTLRGKSAMAGIRS</sequence>
<protein>
    <submittedName>
        <fullName evidence="1">Uncharacterized protein</fullName>
    </submittedName>
</protein>
<dbReference type="EMBL" id="LAZR01018285">
    <property type="protein sequence ID" value="KKL96975.1"/>
    <property type="molecule type" value="Genomic_DNA"/>
</dbReference>
<gene>
    <name evidence="1" type="ORF">LCGC14_1839120</name>
</gene>
<proteinExistence type="predicted"/>